<keyword evidence="3" id="KW-0067">ATP-binding</keyword>
<evidence type="ECO:0000256" key="4">
    <source>
        <dbReference type="ARBA" id="ARBA00023186"/>
    </source>
</evidence>
<evidence type="ECO:0000256" key="5">
    <source>
        <dbReference type="RuleBase" id="RU000418"/>
    </source>
</evidence>
<dbReference type="Gene3D" id="3.30.260.10">
    <property type="entry name" value="TCP-1-like chaperonin intermediate domain"/>
    <property type="match status" value="1"/>
</dbReference>
<keyword evidence="7" id="KW-1185">Reference proteome</keyword>
<dbReference type="Gene3D" id="1.10.560.10">
    <property type="entry name" value="GroEL-like equatorial domain"/>
    <property type="match status" value="1"/>
</dbReference>
<proteinExistence type="inferred from homology"/>
<dbReference type="PANTHER" id="PTHR45633">
    <property type="entry name" value="60 KDA HEAT SHOCK PROTEIN, MITOCHONDRIAL"/>
    <property type="match status" value="1"/>
</dbReference>
<dbReference type="FunFam" id="3.50.7.10:FF:000001">
    <property type="entry name" value="60 kDa chaperonin"/>
    <property type="match status" value="1"/>
</dbReference>
<reference evidence="6 7" key="1">
    <citation type="submission" date="2019-05" db="EMBL/GenBank/DDBJ databases">
        <title>Mikania micrantha, genome provides insights into the molecular mechanism of rapid growth.</title>
        <authorList>
            <person name="Liu B."/>
        </authorList>
    </citation>
    <scope>NUCLEOTIDE SEQUENCE [LARGE SCALE GENOMIC DNA]</scope>
    <source>
        <strain evidence="6">NLD-2019</strain>
        <tissue evidence="6">Leaf</tissue>
    </source>
</reference>
<comment type="caution">
    <text evidence="6">The sequence shown here is derived from an EMBL/GenBank/DDBJ whole genome shotgun (WGS) entry which is preliminary data.</text>
</comment>
<comment type="similarity">
    <text evidence="1 5">Belongs to the chaperonin (HSP60) family.</text>
</comment>
<dbReference type="OrthoDB" id="1733909at2759"/>
<sequence length="497" mass="52675">MASANSISASSILSSHKKGNLIDGRRIDQFQNAQKMRQSNRRLAIRASAKDIAFDQRSRAAMQAGIDKLADVVGLTLGPRGRNVVLDEYGSPKVVNDGVTIARAIELPDAMENAGAALIREVASRTNDSAGDGTTTASVLAREIIKLGLLSVTSGANPVSLKKGIDKTVSGLVEELEKRARPVKGRDDIKAIASISAGNDDIIGAMIADAIDKVGPDGVLSIESSSSFETTVDVEEGMEIDRGYVSPQLVTNPEKLLVEFENARVLITDQKISSIKDIISILEQTTQLRAPLLIIAEDITGEALATLVVNKLRGIINVAAIKAPGFGERRKALLQDIAILTGAEYLASDLGLLIENATVEQLGTARKITVSKDSTTIIADAATKDEIQSRIAQIKKELSETDSVYDTEKLAERIAKLSGGIAVIKVGAATETELEDRKLRIEDAKNATFAAIEEGIVPGGGAAFVHLSTLVPAIKDKLEDADERLGADIIQKASGAQ</sequence>
<evidence type="ECO:0000256" key="3">
    <source>
        <dbReference type="ARBA" id="ARBA00022840"/>
    </source>
</evidence>
<name>A0A5N6M9B9_9ASTR</name>
<keyword evidence="2" id="KW-0547">Nucleotide-binding</keyword>
<dbReference type="GO" id="GO:0140662">
    <property type="term" value="F:ATP-dependent protein folding chaperone"/>
    <property type="evidence" value="ECO:0007669"/>
    <property type="project" value="InterPro"/>
</dbReference>
<protein>
    <recommendedName>
        <fullName evidence="8">RuBisCO large subunit-binding protein subunit alpha</fullName>
    </recommendedName>
</protein>
<evidence type="ECO:0000313" key="6">
    <source>
        <dbReference type="EMBL" id="KAD3337255.1"/>
    </source>
</evidence>
<evidence type="ECO:0000313" key="7">
    <source>
        <dbReference type="Proteomes" id="UP000326396"/>
    </source>
</evidence>
<dbReference type="EMBL" id="SZYD01000016">
    <property type="protein sequence ID" value="KAD3337255.1"/>
    <property type="molecule type" value="Genomic_DNA"/>
</dbReference>
<dbReference type="InterPro" id="IPR018370">
    <property type="entry name" value="Chaperonin_Cpn60_CS"/>
</dbReference>
<evidence type="ECO:0000256" key="2">
    <source>
        <dbReference type="ARBA" id="ARBA00022741"/>
    </source>
</evidence>
<dbReference type="Gene3D" id="3.50.7.10">
    <property type="entry name" value="GroEL"/>
    <property type="match status" value="1"/>
</dbReference>
<dbReference type="SUPFAM" id="SSF48592">
    <property type="entry name" value="GroEL equatorial domain-like"/>
    <property type="match status" value="1"/>
</dbReference>
<dbReference type="PROSITE" id="PS00296">
    <property type="entry name" value="CHAPERONINS_CPN60"/>
    <property type="match status" value="1"/>
</dbReference>
<dbReference type="CDD" id="cd03344">
    <property type="entry name" value="GroEL"/>
    <property type="match status" value="1"/>
</dbReference>
<dbReference type="NCBIfam" id="NF000592">
    <property type="entry name" value="PRK00013.1"/>
    <property type="match status" value="1"/>
</dbReference>
<dbReference type="InterPro" id="IPR002423">
    <property type="entry name" value="Cpn60/GroEL/TCP-1"/>
</dbReference>
<organism evidence="6 7">
    <name type="scientific">Mikania micrantha</name>
    <name type="common">bitter vine</name>
    <dbReference type="NCBI Taxonomy" id="192012"/>
    <lineage>
        <taxon>Eukaryota</taxon>
        <taxon>Viridiplantae</taxon>
        <taxon>Streptophyta</taxon>
        <taxon>Embryophyta</taxon>
        <taxon>Tracheophyta</taxon>
        <taxon>Spermatophyta</taxon>
        <taxon>Magnoliopsida</taxon>
        <taxon>eudicotyledons</taxon>
        <taxon>Gunneridae</taxon>
        <taxon>Pentapetalae</taxon>
        <taxon>asterids</taxon>
        <taxon>campanulids</taxon>
        <taxon>Asterales</taxon>
        <taxon>Asteraceae</taxon>
        <taxon>Asteroideae</taxon>
        <taxon>Heliantheae alliance</taxon>
        <taxon>Eupatorieae</taxon>
        <taxon>Mikania</taxon>
    </lineage>
</organism>
<dbReference type="InterPro" id="IPR001844">
    <property type="entry name" value="Cpn60/GroEL"/>
</dbReference>
<dbReference type="InterPro" id="IPR027410">
    <property type="entry name" value="TCP-1-like_intermed_sf"/>
</dbReference>
<dbReference type="Pfam" id="PF00118">
    <property type="entry name" value="Cpn60_TCP1"/>
    <property type="match status" value="1"/>
</dbReference>
<dbReference type="Proteomes" id="UP000326396">
    <property type="component" value="Linkage Group LG6"/>
</dbReference>
<dbReference type="NCBIfam" id="NF009489">
    <property type="entry name" value="PRK12851.1"/>
    <property type="match status" value="1"/>
</dbReference>
<dbReference type="SUPFAM" id="SSF52029">
    <property type="entry name" value="GroEL apical domain-like"/>
    <property type="match status" value="1"/>
</dbReference>
<dbReference type="NCBIfam" id="NF009488">
    <property type="entry name" value="PRK12850.1"/>
    <property type="match status" value="1"/>
</dbReference>
<evidence type="ECO:0000256" key="1">
    <source>
        <dbReference type="ARBA" id="ARBA00006607"/>
    </source>
</evidence>
<accession>A0A5N6M9B9</accession>
<dbReference type="GO" id="GO:0005524">
    <property type="term" value="F:ATP binding"/>
    <property type="evidence" value="ECO:0007669"/>
    <property type="project" value="UniProtKB-KW"/>
</dbReference>
<keyword evidence="4" id="KW-0143">Chaperone</keyword>
<evidence type="ECO:0008006" key="8">
    <source>
        <dbReference type="Google" id="ProtNLM"/>
    </source>
</evidence>
<dbReference type="NCBIfam" id="TIGR02348">
    <property type="entry name" value="GroEL"/>
    <property type="match status" value="1"/>
</dbReference>
<gene>
    <name evidence="6" type="ORF">E3N88_32775</name>
</gene>
<dbReference type="InterPro" id="IPR027409">
    <property type="entry name" value="GroEL-like_apical_dom_sf"/>
</dbReference>
<dbReference type="InterPro" id="IPR027413">
    <property type="entry name" value="GROEL-like_equatorial_sf"/>
</dbReference>
<dbReference type="AlphaFoldDB" id="A0A5N6M9B9"/>
<dbReference type="GO" id="GO:0042026">
    <property type="term" value="P:protein refolding"/>
    <property type="evidence" value="ECO:0007669"/>
    <property type="project" value="InterPro"/>
</dbReference>
<dbReference type="PRINTS" id="PR00298">
    <property type="entry name" value="CHAPERONIN60"/>
</dbReference>
<dbReference type="NCBIfam" id="NF009487">
    <property type="entry name" value="PRK12849.1"/>
    <property type="match status" value="1"/>
</dbReference>